<dbReference type="RefSeq" id="WP_116173406.1">
    <property type="nucleotide sequence ID" value="NZ_CP144375.1"/>
</dbReference>
<reference evidence="1 2" key="1">
    <citation type="submission" date="2018-08" db="EMBL/GenBank/DDBJ databases">
        <title>Genomic Encyclopedia of Archaeal and Bacterial Type Strains, Phase II (KMG-II): from individual species to whole genera.</title>
        <authorList>
            <person name="Goeker M."/>
        </authorList>
    </citation>
    <scope>NUCLEOTIDE SEQUENCE [LARGE SCALE GENOMIC DNA]</scope>
    <source>
        <strain evidence="1 2">DSM 45791</strain>
    </source>
</reference>
<sequence>MEEIDAIVAALVAGTSAGLSKTMAGAVKDLYAALKSRVALLLERHAAGSEKALTEALSTAAEDPERARRELTELLAAIGAGRDSELVTNSVMFNKGVVVGDFTTQHNTFH</sequence>
<organism evidence="1 2">
    <name type="scientific">Kutzneria buriramensis</name>
    <dbReference type="NCBI Taxonomy" id="1045776"/>
    <lineage>
        <taxon>Bacteria</taxon>
        <taxon>Bacillati</taxon>
        <taxon>Actinomycetota</taxon>
        <taxon>Actinomycetes</taxon>
        <taxon>Pseudonocardiales</taxon>
        <taxon>Pseudonocardiaceae</taxon>
        <taxon>Kutzneria</taxon>
    </lineage>
</organism>
<protein>
    <submittedName>
        <fullName evidence="1">Uncharacterized protein</fullName>
    </submittedName>
</protein>
<dbReference type="Proteomes" id="UP000256269">
    <property type="component" value="Unassembled WGS sequence"/>
</dbReference>
<dbReference type="EMBL" id="QUNO01000002">
    <property type="protein sequence ID" value="REH54331.1"/>
    <property type="molecule type" value="Genomic_DNA"/>
</dbReference>
<accession>A0A3E0I6U0</accession>
<dbReference type="OrthoDB" id="4561160at2"/>
<name>A0A3E0I6U0_9PSEU</name>
<proteinExistence type="predicted"/>
<evidence type="ECO:0000313" key="2">
    <source>
        <dbReference type="Proteomes" id="UP000256269"/>
    </source>
</evidence>
<gene>
    <name evidence="1" type="ORF">BCF44_102563</name>
</gene>
<keyword evidence="2" id="KW-1185">Reference proteome</keyword>
<evidence type="ECO:0000313" key="1">
    <source>
        <dbReference type="EMBL" id="REH54331.1"/>
    </source>
</evidence>
<comment type="caution">
    <text evidence="1">The sequence shown here is derived from an EMBL/GenBank/DDBJ whole genome shotgun (WGS) entry which is preliminary data.</text>
</comment>
<dbReference type="AlphaFoldDB" id="A0A3E0I6U0"/>